<dbReference type="PANTHER" id="PTHR43266:SF2">
    <property type="entry name" value="MAJOR FACILITATOR SUPERFAMILY (MFS) PROFILE DOMAIN-CONTAINING PROTEIN"/>
    <property type="match status" value="1"/>
</dbReference>
<keyword evidence="6 7" id="KW-0472">Membrane</keyword>
<feature type="transmembrane region" description="Helical" evidence="7">
    <location>
        <begin position="374"/>
        <end position="394"/>
    </location>
</feature>
<sequence>MLRKNRSFAKIFAAYGLSAFGDYFDFMAVSILLGFVWKADAMTIALYPLCFALPGILFGQLAGVAADRWNKRNVMVITDLVRAALTVLLIFAPNAAALLAIIALRSTARVFHYPAQQAMTRSVVQADQLLQATSLNGAVFQLSKVLGPLLGASVAAAVSPAVCMAVNVMTYTLSALLLLRVPASQGRVAAGEAMSADRPGMRAAWRDGWHILTRSRALQVSLAFSLTGMAGIQMIDAQFAVLFREIAPTRPDLMGWVVSAIGVGGLLSVAWLRRFRQLSAYGWLLGGGVGLIGLMFAAAGLFQPETPIGLMLLVFFLGGIGTGFTSTGMNYILQKETPPDAIGRISGIFDSLTSVIFIAAPLCGGLLIGWRGASATFLLVGLATLGIGLAGILLQRLLWGTKKPREHTASPGA</sequence>
<dbReference type="RefSeq" id="WP_119600360.1">
    <property type="nucleotide sequence ID" value="NZ_QXQA01000008.1"/>
</dbReference>
<feature type="transmembrane region" description="Helical" evidence="7">
    <location>
        <begin position="12"/>
        <end position="37"/>
    </location>
</feature>
<dbReference type="SUPFAM" id="SSF103473">
    <property type="entry name" value="MFS general substrate transporter"/>
    <property type="match status" value="1"/>
</dbReference>
<accession>A0A3A1UUB2</accession>
<evidence type="ECO:0000256" key="3">
    <source>
        <dbReference type="ARBA" id="ARBA00022475"/>
    </source>
</evidence>
<evidence type="ECO:0000313" key="9">
    <source>
        <dbReference type="Proteomes" id="UP000266482"/>
    </source>
</evidence>
<proteinExistence type="predicted"/>
<feature type="transmembrane region" description="Helical" evidence="7">
    <location>
        <begin position="83"/>
        <end position="104"/>
    </location>
</feature>
<feature type="transmembrane region" description="Helical" evidence="7">
    <location>
        <begin position="345"/>
        <end position="368"/>
    </location>
</feature>
<protein>
    <submittedName>
        <fullName evidence="8">MFS transporter</fullName>
    </submittedName>
</protein>
<dbReference type="GO" id="GO:0022857">
    <property type="term" value="F:transmembrane transporter activity"/>
    <property type="evidence" value="ECO:0007669"/>
    <property type="project" value="InterPro"/>
</dbReference>
<dbReference type="InterPro" id="IPR036259">
    <property type="entry name" value="MFS_trans_sf"/>
</dbReference>
<dbReference type="EMBL" id="QXQA01000008">
    <property type="protein sequence ID" value="RIX52128.1"/>
    <property type="molecule type" value="Genomic_DNA"/>
</dbReference>
<evidence type="ECO:0000256" key="4">
    <source>
        <dbReference type="ARBA" id="ARBA00022692"/>
    </source>
</evidence>
<comment type="caution">
    <text evidence="8">The sequence shown here is derived from an EMBL/GenBank/DDBJ whole genome shotgun (WGS) entry which is preliminary data.</text>
</comment>
<evidence type="ECO:0000256" key="2">
    <source>
        <dbReference type="ARBA" id="ARBA00022448"/>
    </source>
</evidence>
<evidence type="ECO:0000256" key="1">
    <source>
        <dbReference type="ARBA" id="ARBA00004651"/>
    </source>
</evidence>
<feature type="transmembrane region" description="Helical" evidence="7">
    <location>
        <begin position="43"/>
        <end position="62"/>
    </location>
</feature>
<dbReference type="Proteomes" id="UP000266482">
    <property type="component" value="Unassembled WGS sequence"/>
</dbReference>
<dbReference type="OrthoDB" id="9775268at2"/>
<dbReference type="GO" id="GO:0005886">
    <property type="term" value="C:plasma membrane"/>
    <property type="evidence" value="ECO:0007669"/>
    <property type="project" value="UniProtKB-SubCell"/>
</dbReference>
<dbReference type="AlphaFoldDB" id="A0A3A1UUB2"/>
<feature type="transmembrane region" description="Helical" evidence="7">
    <location>
        <begin position="308"/>
        <end position="333"/>
    </location>
</feature>
<evidence type="ECO:0000256" key="6">
    <source>
        <dbReference type="ARBA" id="ARBA00023136"/>
    </source>
</evidence>
<keyword evidence="3" id="KW-1003">Cell membrane</keyword>
<feature type="transmembrane region" description="Helical" evidence="7">
    <location>
        <begin position="280"/>
        <end position="302"/>
    </location>
</feature>
<feature type="transmembrane region" description="Helical" evidence="7">
    <location>
        <begin position="253"/>
        <end position="273"/>
    </location>
</feature>
<evidence type="ECO:0000313" key="8">
    <source>
        <dbReference type="EMBL" id="RIX52128.1"/>
    </source>
</evidence>
<keyword evidence="5 7" id="KW-1133">Transmembrane helix</keyword>
<dbReference type="InterPro" id="IPR011701">
    <property type="entry name" value="MFS"/>
</dbReference>
<comment type="subcellular location">
    <subcellularLocation>
        <location evidence="1">Cell membrane</location>
        <topology evidence="1">Multi-pass membrane protein</topology>
    </subcellularLocation>
</comment>
<keyword evidence="2" id="KW-0813">Transport</keyword>
<keyword evidence="9" id="KW-1185">Reference proteome</keyword>
<reference evidence="8 9" key="1">
    <citation type="submission" date="2018-09" db="EMBL/GenBank/DDBJ databases">
        <title>Paenibacillus aracenensis nov. sp. isolated from a cave in southern Spain.</title>
        <authorList>
            <person name="Jurado V."/>
            <person name="Gutierrez-Patricio S."/>
            <person name="Gonzalez-Pimentel J.L."/>
            <person name="Miller A.Z."/>
            <person name="Laiz L."/>
            <person name="Saiz-Jimenez C."/>
        </authorList>
    </citation>
    <scope>NUCLEOTIDE SEQUENCE [LARGE SCALE GENOMIC DNA]</scope>
    <source>
        <strain evidence="8 9">DSM 22867</strain>
    </source>
</reference>
<dbReference type="CDD" id="cd06173">
    <property type="entry name" value="MFS_MefA_like"/>
    <property type="match status" value="1"/>
</dbReference>
<name>A0A3A1UUB2_9BACL</name>
<organism evidence="8 9">
    <name type="scientific">Paenibacillus nanensis</name>
    <dbReference type="NCBI Taxonomy" id="393251"/>
    <lineage>
        <taxon>Bacteria</taxon>
        <taxon>Bacillati</taxon>
        <taxon>Bacillota</taxon>
        <taxon>Bacilli</taxon>
        <taxon>Bacillales</taxon>
        <taxon>Paenibacillaceae</taxon>
        <taxon>Paenibacillus</taxon>
    </lineage>
</organism>
<dbReference type="Gene3D" id="1.20.1250.20">
    <property type="entry name" value="MFS general substrate transporter like domains"/>
    <property type="match status" value="1"/>
</dbReference>
<dbReference type="Pfam" id="PF07690">
    <property type="entry name" value="MFS_1"/>
    <property type="match status" value="1"/>
</dbReference>
<feature type="transmembrane region" description="Helical" evidence="7">
    <location>
        <begin position="149"/>
        <end position="179"/>
    </location>
</feature>
<dbReference type="PANTHER" id="PTHR43266">
    <property type="entry name" value="MACROLIDE-EFFLUX PROTEIN"/>
    <property type="match status" value="1"/>
</dbReference>
<keyword evidence="4 7" id="KW-0812">Transmembrane</keyword>
<gene>
    <name evidence="8" type="ORF">D3P08_14235</name>
</gene>
<evidence type="ECO:0000256" key="7">
    <source>
        <dbReference type="SAM" id="Phobius"/>
    </source>
</evidence>
<feature type="transmembrane region" description="Helical" evidence="7">
    <location>
        <begin position="220"/>
        <end position="241"/>
    </location>
</feature>
<evidence type="ECO:0000256" key="5">
    <source>
        <dbReference type="ARBA" id="ARBA00022989"/>
    </source>
</evidence>